<dbReference type="PRINTS" id="PR00413">
    <property type="entry name" value="HADHALOGNASE"/>
</dbReference>
<dbReference type="InterPro" id="IPR051540">
    <property type="entry name" value="S-2-haloacid_dehalogenase"/>
</dbReference>
<evidence type="ECO:0000256" key="1">
    <source>
        <dbReference type="ARBA" id="ARBA00022801"/>
    </source>
</evidence>
<dbReference type="AlphaFoldDB" id="A0A0K8J4W6"/>
<protein>
    <recommendedName>
        <fullName evidence="4">HAD family hydrolase</fullName>
    </recommendedName>
</protein>
<evidence type="ECO:0000313" key="3">
    <source>
        <dbReference type="Proteomes" id="UP000196053"/>
    </source>
</evidence>
<organism evidence="2 3">
    <name type="scientific">Herbinix luporum</name>
    <dbReference type="NCBI Taxonomy" id="1679721"/>
    <lineage>
        <taxon>Bacteria</taxon>
        <taxon>Bacillati</taxon>
        <taxon>Bacillota</taxon>
        <taxon>Clostridia</taxon>
        <taxon>Lachnospirales</taxon>
        <taxon>Lachnospiraceae</taxon>
        <taxon>Herbinix</taxon>
    </lineage>
</organism>
<dbReference type="SUPFAM" id="SSF56784">
    <property type="entry name" value="HAD-like"/>
    <property type="match status" value="1"/>
</dbReference>
<keyword evidence="3" id="KW-1185">Reference proteome</keyword>
<reference evidence="3" key="1">
    <citation type="submission" date="2015-09" db="EMBL/GenBank/DDBJ databases">
        <authorList>
            <person name="Wibberg D."/>
        </authorList>
    </citation>
    <scope>NUCLEOTIDE SEQUENCE [LARGE SCALE GENOMIC DNA]</scope>
    <source>
        <strain evidence="3">SD1D</strain>
    </source>
</reference>
<dbReference type="InterPro" id="IPR036412">
    <property type="entry name" value="HAD-like_sf"/>
</dbReference>
<accession>A0A0K8J4W6</accession>
<dbReference type="PANTHER" id="PTHR43316">
    <property type="entry name" value="HYDROLASE, HALOACID DELAHOGENASE-RELATED"/>
    <property type="match status" value="1"/>
</dbReference>
<dbReference type="PANTHER" id="PTHR43316:SF3">
    <property type="entry name" value="HALOACID DEHALOGENASE, TYPE II (AFU_ORTHOLOGUE AFUA_2G07750)-RELATED"/>
    <property type="match status" value="1"/>
</dbReference>
<dbReference type="Gene3D" id="3.40.50.1000">
    <property type="entry name" value="HAD superfamily/HAD-like"/>
    <property type="match status" value="1"/>
</dbReference>
<gene>
    <name evidence="2" type="ORF">SD1D_0978</name>
</gene>
<proteinExistence type="predicted"/>
<dbReference type="InterPro" id="IPR023214">
    <property type="entry name" value="HAD_sf"/>
</dbReference>
<dbReference type="SFLD" id="SFLDG01129">
    <property type="entry name" value="C1.5:_HAD__Beta-PGM__Phosphata"/>
    <property type="match status" value="1"/>
</dbReference>
<dbReference type="Proteomes" id="UP000196053">
    <property type="component" value="Chromosome I"/>
</dbReference>
<dbReference type="RefSeq" id="WP_058257887.1">
    <property type="nucleotide sequence ID" value="NZ_DUPS01000068.1"/>
</dbReference>
<dbReference type="Pfam" id="PF00702">
    <property type="entry name" value="Hydrolase"/>
    <property type="match status" value="1"/>
</dbReference>
<dbReference type="CDD" id="cd01427">
    <property type="entry name" value="HAD_like"/>
    <property type="match status" value="1"/>
</dbReference>
<dbReference type="GO" id="GO:0016787">
    <property type="term" value="F:hydrolase activity"/>
    <property type="evidence" value="ECO:0007669"/>
    <property type="project" value="UniProtKB-KW"/>
</dbReference>
<sequence length="237" mass="27081">MNTFLFDLDGTLLPMDQDYFVDLYFKGIAAKLLPYGIDSKILIKTVWEGTKAMIANDGTMNNSQRFWNTASDILGKNILDYEPVFYDYYKNEFQEVKKASRPSGFAKECIKKLKSKGYRLVLATNPLFPQIATHSRIRWAGLEPEDFDWITTYENSSYCKPNIKYYKEILQNIGANPKQCIMIGNDVSEDMVASSLGMNTFLVTDCLINSEGEDISQYEKGSLKDLLEYIKELPGIN</sequence>
<evidence type="ECO:0000313" key="2">
    <source>
        <dbReference type="EMBL" id="CUH92525.1"/>
    </source>
</evidence>
<dbReference type="OrthoDB" id="9809962at2"/>
<dbReference type="EMBL" id="LN879430">
    <property type="protein sequence ID" value="CUH92525.1"/>
    <property type="molecule type" value="Genomic_DNA"/>
</dbReference>
<dbReference type="InterPro" id="IPR006439">
    <property type="entry name" value="HAD-SF_hydro_IA"/>
</dbReference>
<keyword evidence="1" id="KW-0378">Hydrolase</keyword>
<dbReference type="Gene3D" id="1.10.150.520">
    <property type="match status" value="1"/>
</dbReference>
<dbReference type="SFLD" id="SFLDS00003">
    <property type="entry name" value="Haloacid_Dehalogenase"/>
    <property type="match status" value="1"/>
</dbReference>
<dbReference type="KEGG" id="hsd:SD1D_0978"/>
<evidence type="ECO:0008006" key="4">
    <source>
        <dbReference type="Google" id="ProtNLM"/>
    </source>
</evidence>
<name>A0A0K8J4W6_9FIRM</name>